<dbReference type="Proteomes" id="UP000308886">
    <property type="component" value="Unassembled WGS sequence"/>
</dbReference>
<organism evidence="1 2">
    <name type="scientific">Palleniella muris</name>
    <dbReference type="NCBI Taxonomy" id="3038145"/>
    <lineage>
        <taxon>Bacteria</taxon>
        <taxon>Pseudomonadati</taxon>
        <taxon>Bacteroidota</taxon>
        <taxon>Bacteroidia</taxon>
        <taxon>Bacteroidales</taxon>
        <taxon>Prevotellaceae</taxon>
        <taxon>Palleniella</taxon>
    </lineage>
</organism>
<evidence type="ECO:0000313" key="2">
    <source>
        <dbReference type="Proteomes" id="UP000308886"/>
    </source>
</evidence>
<protein>
    <submittedName>
        <fullName evidence="1">Calcium-translocating P-type ATPase, PMCA-type</fullName>
        <ecNumber evidence="1">3.6.3.8</ecNumber>
    </submittedName>
</protein>
<reference evidence="1" key="1">
    <citation type="submission" date="2019-04" db="EMBL/GenBank/DDBJ databases">
        <title>Microbes associate with the intestines of laboratory mice.</title>
        <authorList>
            <person name="Navarre W."/>
            <person name="Wong E."/>
            <person name="Huang K."/>
            <person name="Tropini C."/>
            <person name="Ng K."/>
            <person name="Yu B."/>
        </authorList>
    </citation>
    <scope>NUCLEOTIDE SEQUENCE</scope>
    <source>
        <strain evidence="1">NM73_A23</strain>
    </source>
</reference>
<proteinExistence type="predicted"/>
<comment type="caution">
    <text evidence="1">The sequence shown here is derived from an EMBL/GenBank/DDBJ whole genome shotgun (WGS) entry which is preliminary data.</text>
</comment>
<accession>A0AC61QVM0</accession>
<name>A0AC61QVM0_9BACT</name>
<keyword evidence="2" id="KW-1185">Reference proteome</keyword>
<dbReference type="EC" id="3.6.3.8" evidence="1"/>
<evidence type="ECO:0000313" key="1">
    <source>
        <dbReference type="EMBL" id="TGX84238.1"/>
    </source>
</evidence>
<gene>
    <name evidence="1" type="ORF">E5358_00970</name>
</gene>
<sequence>MSHINIREFTTFAINNKTTGNCAGVIQTTDNMISGLTDQEVADSRREHGWNILTPPKKQSLWVLYLEKYKDPIIKILLVAACVSLILAVIEDEYIETIGIFFAIFLATTVGFIFEMDAARKFDVLTQLNEEQQVKVIRNGQVMLIPRKDIVVGDTVLVETGDEIPADGVLADSNSLQIDESMLTGEPIATKSVAETSNPQSTTSNPQPSTEAAYAANYVMRSTMVMNGRGRFVVTAVGDATEIGKVARSSSEKSAVKTPLTLQLDRLGKLINKFGFSLSILSAVLFLGHDILVNPLWQTIGTDGADYLAMAHIVLKYFMMAVTLIVMAVPEGLPMAVTLSLALNMRRMLKSNNLVRTLHACETMGAVTVICTDKTGTLTENRMTVQECSVPVSGKEKMDDSVVQEIYKGISVNTTAHLDGAKGIGNPTEVALLLWLNEHGVDYLALRQETEIVEQKPFSTETKQMSTTVRNADGTTHTYVKGAPEIVLAQCIITPEALAEIRKTLLGYQQKAMRTLALARDGRLQAVVGISDPVRKDVPEAVSRCHGAGIEVKIVTGDVDATACEIARQIGILDADGNAVRGSSPSIAVGNERLSISGAEFAALSDGEAAKVAKSLCVMSRARPQDKQRLVNLLQKQGQVVAVTGDGTNDAPALNHAHVGLSLGSGTNVAKEASDMTLLDDSFGSIANAVMWGRSLYRNIQRFLYFQLVVNVAALLLVIAGSLVGTEMPLTVTQILWVNIIMDTFAALALASLPPSREVMKDKPRRQTDFILNAQIIKGIITTGLMMFAVMFVYLLYCEYGFDLFGGDTNHAGVDPRELTRFFTFFVMLQWWNLFNARCIGSNQSAFRRLWAARGFLSVLLGILAGQWLIVQYGGAMFRCVPLSMTDWLILIAVTSPVLWAGEAYRRMKGNPSIIKK</sequence>
<dbReference type="EMBL" id="SRZC01000001">
    <property type="protein sequence ID" value="TGX84238.1"/>
    <property type="molecule type" value="Genomic_DNA"/>
</dbReference>
<keyword evidence="1" id="KW-0378">Hydrolase</keyword>